<keyword evidence="3" id="KW-1185">Reference proteome</keyword>
<comment type="caution">
    <text evidence="2">The sequence shown here is derived from an EMBL/GenBank/DDBJ whole genome shotgun (WGS) entry which is preliminary data.</text>
</comment>
<proteinExistence type="predicted"/>
<protein>
    <recommendedName>
        <fullName evidence="1">Extensin-like C-terminal domain-containing protein</fullName>
    </recommendedName>
</protein>
<dbReference type="Proteomes" id="UP000539538">
    <property type="component" value="Unassembled WGS sequence"/>
</dbReference>
<organism evidence="2 3">
    <name type="scientific">Aminobacter niigataensis</name>
    <dbReference type="NCBI Taxonomy" id="83265"/>
    <lineage>
        <taxon>Bacteria</taxon>
        <taxon>Pseudomonadati</taxon>
        <taxon>Pseudomonadota</taxon>
        <taxon>Alphaproteobacteria</taxon>
        <taxon>Hyphomicrobiales</taxon>
        <taxon>Phyllobacteriaceae</taxon>
        <taxon>Aminobacter</taxon>
    </lineage>
</organism>
<accession>A0ABR6KV54</accession>
<dbReference type="EMBL" id="JACHOT010000001">
    <property type="protein sequence ID" value="MBB4648408.1"/>
    <property type="molecule type" value="Genomic_DNA"/>
</dbReference>
<evidence type="ECO:0000313" key="3">
    <source>
        <dbReference type="Proteomes" id="UP000539538"/>
    </source>
</evidence>
<sequence>MAADSRAASPAEPSRRASRRRALLLATTLVVVGLGVSSCTSGDVFALQPAVDVGSQTASLAPVEAIPQANAAPADAADLTYDMSDPTMASVPPAIEPTLDAQAENLGQIEPQQPQPVRTAALVPARGLQTLVPSNPSMVAYPRLDDPSNQPQTAPMRPAVMPADEVDCRADLKKLDVQYRDLPSISNGAACGIDYPVKVSAIGSVQMKPAATVTCQMAASFAAWTKRDLVPAARLRYFSGVKTIHQGSSYSCRKIAGSRTLSEHGKGNALDIMRIELNNGRDIDVEKPGLFAFRTRGFLNTIRADGCSYFNTVLGPGYNYDHRNHFHFDIKQRRNGYRACR</sequence>
<gene>
    <name evidence="2" type="ORF">GGQ99_000130</name>
</gene>
<dbReference type="InterPro" id="IPR009683">
    <property type="entry name" value="Extensin-like_C"/>
</dbReference>
<feature type="domain" description="Extensin-like C-terminal" evidence="1">
    <location>
        <begin position="167"/>
        <end position="341"/>
    </location>
</feature>
<dbReference type="Pfam" id="PF06904">
    <property type="entry name" value="Extensin-like_C"/>
    <property type="match status" value="1"/>
</dbReference>
<dbReference type="RefSeq" id="WP_245439757.1">
    <property type="nucleotide sequence ID" value="NZ_BAAAVZ010000008.1"/>
</dbReference>
<evidence type="ECO:0000259" key="1">
    <source>
        <dbReference type="Pfam" id="PF06904"/>
    </source>
</evidence>
<name>A0ABR6KV54_9HYPH</name>
<evidence type="ECO:0000313" key="2">
    <source>
        <dbReference type="EMBL" id="MBB4648408.1"/>
    </source>
</evidence>
<reference evidence="2 3" key="1">
    <citation type="submission" date="2020-08" db="EMBL/GenBank/DDBJ databases">
        <title>Genomic Encyclopedia of Type Strains, Phase IV (KMG-IV): sequencing the most valuable type-strain genomes for metagenomic binning, comparative biology and taxonomic classification.</title>
        <authorList>
            <person name="Goeker M."/>
        </authorList>
    </citation>
    <scope>NUCLEOTIDE SEQUENCE [LARGE SCALE GENOMIC DNA]</scope>
    <source>
        <strain evidence="2 3">DSM 7050</strain>
    </source>
</reference>